<feature type="compositionally biased region" description="Polar residues" evidence="1">
    <location>
        <begin position="428"/>
        <end position="439"/>
    </location>
</feature>
<dbReference type="OrthoDB" id="10266696at2759"/>
<evidence type="ECO:0000256" key="1">
    <source>
        <dbReference type="SAM" id="MobiDB-lite"/>
    </source>
</evidence>
<feature type="region of interest" description="Disordered" evidence="1">
    <location>
        <begin position="120"/>
        <end position="357"/>
    </location>
</feature>
<dbReference type="InterPro" id="IPR044520">
    <property type="entry name" value="ARF_GAP_AGD5/15"/>
</dbReference>
<dbReference type="GeneID" id="8439869"/>
<dbReference type="GO" id="GO:0005096">
    <property type="term" value="F:GTPase activator activity"/>
    <property type="evidence" value="ECO:0007669"/>
    <property type="project" value="InterPro"/>
</dbReference>
<dbReference type="AlphaFoldDB" id="C4JGJ4"/>
<dbReference type="OMA" id="ANDVWAN"/>
<feature type="compositionally biased region" description="Low complexity" evidence="1">
    <location>
        <begin position="197"/>
        <end position="220"/>
    </location>
</feature>
<dbReference type="KEGG" id="ure:UREG_01185"/>
<evidence type="ECO:0000313" key="2">
    <source>
        <dbReference type="EMBL" id="EEP76336.1"/>
    </source>
</evidence>
<feature type="compositionally biased region" description="Pro residues" evidence="1">
    <location>
        <begin position="307"/>
        <end position="318"/>
    </location>
</feature>
<evidence type="ECO:0000313" key="3">
    <source>
        <dbReference type="Proteomes" id="UP000002058"/>
    </source>
</evidence>
<dbReference type="SUPFAM" id="SSF57863">
    <property type="entry name" value="ArfGap/RecO-like zinc finger"/>
    <property type="match status" value="1"/>
</dbReference>
<dbReference type="InParanoid" id="C4JGJ4"/>
<dbReference type="Proteomes" id="UP000002058">
    <property type="component" value="Unassembled WGS sequence"/>
</dbReference>
<feature type="compositionally biased region" description="Polar residues" evidence="1">
    <location>
        <begin position="247"/>
        <end position="258"/>
    </location>
</feature>
<organism evidence="2 3">
    <name type="scientific">Uncinocarpus reesii (strain UAMH 1704)</name>
    <dbReference type="NCBI Taxonomy" id="336963"/>
    <lineage>
        <taxon>Eukaryota</taxon>
        <taxon>Fungi</taxon>
        <taxon>Dikarya</taxon>
        <taxon>Ascomycota</taxon>
        <taxon>Pezizomycotina</taxon>
        <taxon>Eurotiomycetes</taxon>
        <taxon>Eurotiomycetidae</taxon>
        <taxon>Onygenales</taxon>
        <taxon>Onygenaceae</taxon>
        <taxon>Uncinocarpus</taxon>
    </lineage>
</organism>
<dbReference type="EMBL" id="CH476615">
    <property type="protein sequence ID" value="EEP76336.1"/>
    <property type="molecule type" value="Genomic_DNA"/>
</dbReference>
<evidence type="ECO:0008006" key="4">
    <source>
        <dbReference type="Google" id="ProtNLM"/>
    </source>
</evidence>
<feature type="compositionally biased region" description="Polar residues" evidence="1">
    <location>
        <begin position="321"/>
        <end position="330"/>
    </location>
</feature>
<dbReference type="HOGENOM" id="CLU_023062_3_3_1"/>
<feature type="compositionally biased region" description="Low complexity" evidence="1">
    <location>
        <begin position="339"/>
        <end position="351"/>
    </location>
</feature>
<dbReference type="VEuPathDB" id="FungiDB:UREG_01185"/>
<dbReference type="FunCoup" id="C4JGJ4">
    <property type="interactions" value="116"/>
</dbReference>
<dbReference type="InterPro" id="IPR037278">
    <property type="entry name" value="ARFGAP/RecO"/>
</dbReference>
<accession>C4JGJ4</accession>
<proteinExistence type="predicted"/>
<dbReference type="PANTHER" id="PTHR46419:SF2">
    <property type="entry name" value="ADP-RIBOSYLATION FACTOR GTPASE-ACTIVATING PROTEIN AGD5"/>
    <property type="match status" value="1"/>
</dbReference>
<dbReference type="RefSeq" id="XP_002541669.1">
    <property type="nucleotide sequence ID" value="XM_002541623.1"/>
</dbReference>
<gene>
    <name evidence="2" type="ORF">UREG_01185</name>
</gene>
<dbReference type="PANTHER" id="PTHR46419">
    <property type="entry name" value="ADP-RIBOSYLATION FACTOR GTPASE-ACTIVATING PROTEIN AGD5"/>
    <property type="match status" value="1"/>
</dbReference>
<feature type="compositionally biased region" description="Polar residues" evidence="1">
    <location>
        <begin position="171"/>
        <end position="185"/>
    </location>
</feature>
<feature type="compositionally biased region" description="Polar residues" evidence="1">
    <location>
        <begin position="128"/>
        <end position="151"/>
    </location>
</feature>
<name>C4JGJ4_UNCRE</name>
<keyword evidence="3" id="KW-1185">Reference proteome</keyword>
<feature type="region of interest" description="Disordered" evidence="1">
    <location>
        <begin position="392"/>
        <end position="458"/>
    </location>
</feature>
<protein>
    <recommendedName>
        <fullName evidence="4">Arf-GAP domain-containing protein</fullName>
    </recommendedName>
</protein>
<sequence>MSQRPRPGAARAAQNQQVIKDLLKLNCNKTCADCKRNKHGPVGISASSSVYVALGSIEAWGRIYWEAKLPPGHVPSEAKIENFIRTKYESKRWVMDGPMPDPSTLDGEADDDVLSFKKKAKLERSASHRTSTVTRPSTQAQSQSINLFDDNTPTPPTRPKTTDIAGAQAPVKSSQPPAASKQNKPADSLLGLDFFGTSQTPTASRPSSTPSGPTTTGPSRPDLKQSILSLYASAPKAQPAPQHDRTTSFGSSVSFQTQPKPPNEGPETTRFVPGRSFDLIDATMGSKKSAAAPPTTSTNDMLDLFSSPPPTTSPPVSSPPNTNDFNSAFNLSAPKPHATKQTPPTNTATTTSMFSSVNIDPWGGNAWTSTDPSPPVTQSASIMKVPDTLTANDIGRGWGAPSDVGGTSAPKPAPTITGDEDFGGWTSAMPSETTTSAPKSKSAGGFAGNDDLFSNVWE</sequence>
<dbReference type="STRING" id="336963.C4JGJ4"/>
<reference evidence="3" key="1">
    <citation type="journal article" date="2009" name="Genome Res.">
        <title>Comparative genomic analyses of the human fungal pathogens Coccidioides and their relatives.</title>
        <authorList>
            <person name="Sharpton T.J."/>
            <person name="Stajich J.E."/>
            <person name="Rounsley S.D."/>
            <person name="Gardner M.J."/>
            <person name="Wortman J.R."/>
            <person name="Jordar V.S."/>
            <person name="Maiti R."/>
            <person name="Kodira C.D."/>
            <person name="Neafsey D.E."/>
            <person name="Zeng Q."/>
            <person name="Hung C.-Y."/>
            <person name="McMahan C."/>
            <person name="Muszewska A."/>
            <person name="Grynberg M."/>
            <person name="Mandel M.A."/>
            <person name="Kellner E.M."/>
            <person name="Barker B.M."/>
            <person name="Galgiani J.N."/>
            <person name="Orbach M.J."/>
            <person name="Kirkland T.N."/>
            <person name="Cole G.T."/>
            <person name="Henn M.R."/>
            <person name="Birren B.W."/>
            <person name="Taylor J.W."/>
        </authorList>
    </citation>
    <scope>NUCLEOTIDE SEQUENCE [LARGE SCALE GENOMIC DNA]</scope>
    <source>
        <strain evidence="3">UAMH 1704</strain>
    </source>
</reference>
<dbReference type="eggNOG" id="KOG0703">
    <property type="taxonomic scope" value="Eukaryota"/>
</dbReference>